<accession>A0ABS7G764</accession>
<evidence type="ECO:0000313" key="3">
    <source>
        <dbReference type="Proteomes" id="UP000774570"/>
    </source>
</evidence>
<feature type="chain" id="PRO_5045522137" description="Secreted protein" evidence="1">
    <location>
        <begin position="24"/>
        <end position="362"/>
    </location>
</feature>
<reference evidence="2 3" key="1">
    <citation type="submission" date="2021-07" db="EMBL/GenBank/DDBJ databases">
        <title>Actinomadura sp. PM05-2 isolated from lichen.</title>
        <authorList>
            <person name="Somphong A."/>
            <person name="Phongsopitanun W."/>
            <person name="Tanasupawat S."/>
            <person name="Peongsungnone V."/>
        </authorList>
    </citation>
    <scope>NUCLEOTIDE SEQUENCE [LARGE SCALE GENOMIC DNA]</scope>
    <source>
        <strain evidence="2 3">PM05-2</strain>
    </source>
</reference>
<feature type="signal peptide" evidence="1">
    <location>
        <begin position="1"/>
        <end position="23"/>
    </location>
</feature>
<gene>
    <name evidence="2" type="ORF">K1Y72_35495</name>
</gene>
<evidence type="ECO:0008006" key="4">
    <source>
        <dbReference type="Google" id="ProtNLM"/>
    </source>
</evidence>
<dbReference type="RefSeq" id="WP_220170940.1">
    <property type="nucleotide sequence ID" value="NZ_JAIBOA010000040.1"/>
</dbReference>
<name>A0ABS7G764_9ACTN</name>
<keyword evidence="3" id="KW-1185">Reference proteome</keyword>
<evidence type="ECO:0000256" key="1">
    <source>
        <dbReference type="SAM" id="SignalP"/>
    </source>
</evidence>
<evidence type="ECO:0000313" key="2">
    <source>
        <dbReference type="EMBL" id="MBW8487704.1"/>
    </source>
</evidence>
<dbReference type="EMBL" id="JAIBOA010000040">
    <property type="protein sequence ID" value="MBW8487704.1"/>
    <property type="molecule type" value="Genomic_DNA"/>
</dbReference>
<keyword evidence="1" id="KW-0732">Signal</keyword>
<protein>
    <recommendedName>
        <fullName evidence="4">Secreted protein</fullName>
    </recommendedName>
</protein>
<dbReference type="Proteomes" id="UP000774570">
    <property type="component" value="Unassembled WGS sequence"/>
</dbReference>
<organism evidence="2 3">
    <name type="scientific">Actinomadura parmotrematis</name>
    <dbReference type="NCBI Taxonomy" id="2864039"/>
    <lineage>
        <taxon>Bacteria</taxon>
        <taxon>Bacillati</taxon>
        <taxon>Actinomycetota</taxon>
        <taxon>Actinomycetes</taxon>
        <taxon>Streptosporangiales</taxon>
        <taxon>Thermomonosporaceae</taxon>
        <taxon>Actinomadura</taxon>
    </lineage>
</organism>
<sequence length="362" mass="37282">MIRPLGVAAALVLTLVPAPAASAAGEWRSVASPFVPGGKLTGVAAAAPDDAWAVGAYYRVGSTVFDYPQAVMQRWTGSGWQGRPIPGQVLHTTLDAVAAVSPSDAWAVGGQSDLNGLNHPYFIHWNGTAWSEARPPDWEGGSASGGSVDAAGPGDVWVSNSLGHVWHLTGGTWRTTDVRLGFEFQTTRIRAAGTGAWVAGRHQHWDGTWSSYPDTARWDGTAWVEHPVAVWPDTATVRDVLPVASGDVWAVGRTADGDDTPLLARWDGTAWHNVPVPAGTASLTSLAPDGQGGAYAAGKAADTSGAPAVLRLGPGGTATRVAVPQSAGTPNAELTALATAPGTGTVWGVGTSRLGTLVMTNH</sequence>
<comment type="caution">
    <text evidence="2">The sequence shown here is derived from an EMBL/GenBank/DDBJ whole genome shotgun (WGS) entry which is preliminary data.</text>
</comment>
<proteinExistence type="predicted"/>